<keyword evidence="1" id="KW-0472">Membrane</keyword>
<evidence type="ECO:0000313" key="2">
    <source>
        <dbReference type="EMBL" id="MBC5721636.1"/>
    </source>
</evidence>
<comment type="caution">
    <text evidence="2">The sequence shown here is derived from an EMBL/GenBank/DDBJ whole genome shotgun (WGS) entry which is preliminary data.</text>
</comment>
<evidence type="ECO:0008006" key="4">
    <source>
        <dbReference type="Google" id="ProtNLM"/>
    </source>
</evidence>
<name>A0A8J6IZG5_9FIRM</name>
<dbReference type="Proteomes" id="UP000628736">
    <property type="component" value="Unassembled WGS sequence"/>
</dbReference>
<keyword evidence="3" id="KW-1185">Reference proteome</keyword>
<dbReference type="AlphaFoldDB" id="A0A8J6IZG5"/>
<dbReference type="RefSeq" id="WP_186852026.1">
    <property type="nucleotide sequence ID" value="NZ_JACOPO010000001.1"/>
</dbReference>
<evidence type="ECO:0000313" key="3">
    <source>
        <dbReference type="Proteomes" id="UP000628736"/>
    </source>
</evidence>
<keyword evidence="1" id="KW-1133">Transmembrane helix</keyword>
<proteinExistence type="predicted"/>
<sequence>MDEDKLKRVFDQIKPTQEQERVMLDRLLTEQKEVKPVSRMKKMPAVLAAAAVLLLACAFTVATGLDQKLAALFGAGEQEVRLIKDGVVQVDQRHTYENGWTVEVEQMLVDRYTLAVLLDVIAPEETALWGEDYSVLATSDIEPESEENGVGGWVSGSIVLPDDDPGDHHISILWYRGPTTYLQADAQTFLGGEFTITPLRLVEKTTFENLADFSQERHDFCVKLPDQDSGRQYEAGLPIQVGEDNMVLQSLYVSPISVAFMIQGEENDFRMWGPAAFSEIQSTTVLNLLDGQTASVGRAVSQSYNPDTGMGEFVFQLNQIVDPDEVTSLTILGQTFSLGGLLPVEE</sequence>
<keyword evidence="1" id="KW-0812">Transmembrane</keyword>
<gene>
    <name evidence="2" type="ORF">H8S11_02200</name>
</gene>
<evidence type="ECO:0000256" key="1">
    <source>
        <dbReference type="SAM" id="Phobius"/>
    </source>
</evidence>
<protein>
    <recommendedName>
        <fullName evidence="4">DUF4179 domain-containing protein</fullName>
    </recommendedName>
</protein>
<reference evidence="2" key="1">
    <citation type="submission" date="2020-08" db="EMBL/GenBank/DDBJ databases">
        <title>Genome public.</title>
        <authorList>
            <person name="Liu C."/>
            <person name="Sun Q."/>
        </authorList>
    </citation>
    <scope>NUCLEOTIDE SEQUENCE</scope>
    <source>
        <strain evidence="2">NSJ-23</strain>
    </source>
</reference>
<accession>A0A8J6IZG5</accession>
<dbReference type="EMBL" id="JACOPO010000001">
    <property type="protein sequence ID" value="MBC5721636.1"/>
    <property type="molecule type" value="Genomic_DNA"/>
</dbReference>
<organism evidence="2 3">
    <name type="scientific">Flintibacter hominis</name>
    <dbReference type="NCBI Taxonomy" id="2763048"/>
    <lineage>
        <taxon>Bacteria</taxon>
        <taxon>Bacillati</taxon>
        <taxon>Bacillota</taxon>
        <taxon>Clostridia</taxon>
        <taxon>Eubacteriales</taxon>
        <taxon>Flintibacter</taxon>
    </lineage>
</organism>
<feature type="transmembrane region" description="Helical" evidence="1">
    <location>
        <begin position="45"/>
        <end position="65"/>
    </location>
</feature>